<name>A0A9J6RQ02_9GAMM</name>
<evidence type="ECO:0000313" key="3">
    <source>
        <dbReference type="Proteomes" id="UP001069090"/>
    </source>
</evidence>
<feature type="transmembrane region" description="Helical" evidence="1">
    <location>
        <begin position="147"/>
        <end position="165"/>
    </location>
</feature>
<dbReference type="InterPro" id="IPR052966">
    <property type="entry name" value="Beta-lactamase_Reg"/>
</dbReference>
<feature type="transmembrane region" description="Helical" evidence="1">
    <location>
        <begin position="41"/>
        <end position="60"/>
    </location>
</feature>
<dbReference type="PANTHER" id="PTHR38684">
    <property type="entry name" value="PROTEIN AMPE"/>
    <property type="match status" value="1"/>
</dbReference>
<keyword evidence="1" id="KW-0812">Transmembrane</keyword>
<dbReference type="PANTHER" id="PTHR38684:SF1">
    <property type="entry name" value="PROTEIN AMPE"/>
    <property type="match status" value="1"/>
</dbReference>
<sequence length="292" mass="32614">MIFFSILIVLAILQIWGSQQSMHKDGWLQPWLQCISDKITNPAISLALIVLLPLLAVALLDLLLADVLFGLLSLVFYVLVLLYSLGRGEFSEAIDHYLMSWRAGNFESAYQKATAIGDFHQSEAIDDPQTLHNTVRAALLYEGYQRWFAVVFWFLVLGPAGALAYRLCYLTGRINVHADGDQDEPLQQQALQVTHYLDWLPARLLAGAFALTGRFETTAQYLLAQGRDNKPLPELLDSCALAALHDDTKVFLSSEPEQAIEQGEREINAVQALLSRSVMCWLVAIALLQLIL</sequence>
<evidence type="ECO:0000313" key="2">
    <source>
        <dbReference type="EMBL" id="MCZ0866101.1"/>
    </source>
</evidence>
<dbReference type="Proteomes" id="UP001069090">
    <property type="component" value="Unassembled WGS sequence"/>
</dbReference>
<dbReference type="RefSeq" id="WP_258332254.1">
    <property type="nucleotide sequence ID" value="NZ_JAPTGG010000010.1"/>
</dbReference>
<keyword evidence="1" id="KW-1133">Transmembrane helix</keyword>
<accession>A0A9J6RQ02</accession>
<dbReference type="AlphaFoldDB" id="A0A9J6RQ02"/>
<organism evidence="2 3">
    <name type="scientific">Dasania phycosphaerae</name>
    <dbReference type="NCBI Taxonomy" id="2950436"/>
    <lineage>
        <taxon>Bacteria</taxon>
        <taxon>Pseudomonadati</taxon>
        <taxon>Pseudomonadota</taxon>
        <taxon>Gammaproteobacteria</taxon>
        <taxon>Cellvibrionales</taxon>
        <taxon>Spongiibacteraceae</taxon>
        <taxon>Dasania</taxon>
    </lineage>
</organism>
<dbReference type="GO" id="GO:0005886">
    <property type="term" value="C:plasma membrane"/>
    <property type="evidence" value="ECO:0007669"/>
    <property type="project" value="TreeGrafter"/>
</dbReference>
<dbReference type="InterPro" id="IPR031347">
    <property type="entry name" value="AmpE"/>
</dbReference>
<keyword evidence="3" id="KW-1185">Reference proteome</keyword>
<proteinExistence type="predicted"/>
<keyword evidence="1" id="KW-0472">Membrane</keyword>
<reference evidence="2 3" key="1">
    <citation type="submission" date="2022-12" db="EMBL/GenBank/DDBJ databases">
        <title>Dasania phycosphaerae sp. nov., isolated from particulate material of the south coast of Korea.</title>
        <authorList>
            <person name="Jiang Y."/>
        </authorList>
    </citation>
    <scope>NUCLEOTIDE SEQUENCE [LARGE SCALE GENOMIC DNA]</scope>
    <source>
        <strain evidence="2 3">GY-19</strain>
    </source>
</reference>
<dbReference type="EMBL" id="JAPTGG010000010">
    <property type="protein sequence ID" value="MCZ0866101.1"/>
    <property type="molecule type" value="Genomic_DNA"/>
</dbReference>
<feature type="transmembrane region" description="Helical" evidence="1">
    <location>
        <begin position="67"/>
        <end position="86"/>
    </location>
</feature>
<dbReference type="GO" id="GO:0046677">
    <property type="term" value="P:response to antibiotic"/>
    <property type="evidence" value="ECO:0007669"/>
    <property type="project" value="TreeGrafter"/>
</dbReference>
<evidence type="ECO:0000256" key="1">
    <source>
        <dbReference type="SAM" id="Phobius"/>
    </source>
</evidence>
<comment type="caution">
    <text evidence="2">The sequence shown here is derived from an EMBL/GenBank/DDBJ whole genome shotgun (WGS) entry which is preliminary data.</text>
</comment>
<dbReference type="Pfam" id="PF17113">
    <property type="entry name" value="AmpE"/>
    <property type="match status" value="1"/>
</dbReference>
<protein>
    <submittedName>
        <fullName evidence="2">Regulatory signaling modulator protein AmpE</fullName>
    </submittedName>
</protein>
<gene>
    <name evidence="2" type="primary">ampE</name>
    <name evidence="2" type="ORF">O0V09_12885</name>
</gene>
<feature type="transmembrane region" description="Helical" evidence="1">
    <location>
        <begin position="273"/>
        <end position="291"/>
    </location>
</feature>